<evidence type="ECO:0000256" key="4">
    <source>
        <dbReference type="ARBA" id="ARBA00022617"/>
    </source>
</evidence>
<comment type="cofactor">
    <cofactor evidence="1">
        <name>heme</name>
        <dbReference type="ChEBI" id="CHEBI:30413"/>
    </cofactor>
</comment>
<keyword evidence="4" id="KW-0349">Heme</keyword>
<gene>
    <name evidence="9" type="ORF">RDB_LOCUS78751</name>
</gene>
<dbReference type="InterPro" id="IPR050121">
    <property type="entry name" value="Cytochrome_P450_monoxygenase"/>
</dbReference>
<evidence type="ECO:0000313" key="9">
    <source>
        <dbReference type="EMBL" id="CAE6450932.1"/>
    </source>
</evidence>
<dbReference type="PRINTS" id="PR00385">
    <property type="entry name" value="P450"/>
</dbReference>
<dbReference type="PRINTS" id="PR00463">
    <property type="entry name" value="EP450I"/>
</dbReference>
<evidence type="ECO:0000256" key="8">
    <source>
        <dbReference type="ARBA" id="ARBA00023033"/>
    </source>
</evidence>
<dbReference type="GO" id="GO:0005506">
    <property type="term" value="F:iron ion binding"/>
    <property type="evidence" value="ECO:0007669"/>
    <property type="project" value="InterPro"/>
</dbReference>
<dbReference type="GO" id="GO:0004497">
    <property type="term" value="F:monooxygenase activity"/>
    <property type="evidence" value="ECO:0007669"/>
    <property type="project" value="UniProtKB-KW"/>
</dbReference>
<comment type="similarity">
    <text evidence="3">Belongs to the cytochrome P450 family.</text>
</comment>
<keyword evidence="6" id="KW-0560">Oxidoreductase</keyword>
<dbReference type="InterPro" id="IPR036396">
    <property type="entry name" value="Cyt_P450_sf"/>
</dbReference>
<evidence type="ECO:0000256" key="1">
    <source>
        <dbReference type="ARBA" id="ARBA00001971"/>
    </source>
</evidence>
<dbReference type="Gene3D" id="1.10.630.10">
    <property type="entry name" value="Cytochrome P450"/>
    <property type="match status" value="2"/>
</dbReference>
<keyword evidence="7" id="KW-0408">Iron</keyword>
<protein>
    <recommendedName>
        <fullName evidence="11">Benzoate 4-monooxygenase</fullName>
    </recommendedName>
</protein>
<evidence type="ECO:0000256" key="6">
    <source>
        <dbReference type="ARBA" id="ARBA00023002"/>
    </source>
</evidence>
<evidence type="ECO:0000256" key="2">
    <source>
        <dbReference type="ARBA" id="ARBA00005179"/>
    </source>
</evidence>
<dbReference type="GO" id="GO:0020037">
    <property type="term" value="F:heme binding"/>
    <property type="evidence" value="ECO:0007669"/>
    <property type="project" value="InterPro"/>
</dbReference>
<dbReference type="AlphaFoldDB" id="A0A8H3B9B4"/>
<accession>A0A8H3B9B4</accession>
<evidence type="ECO:0000256" key="3">
    <source>
        <dbReference type="ARBA" id="ARBA00010617"/>
    </source>
</evidence>
<dbReference type="GO" id="GO:0016705">
    <property type="term" value="F:oxidoreductase activity, acting on paired donors, with incorporation or reduction of molecular oxygen"/>
    <property type="evidence" value="ECO:0007669"/>
    <property type="project" value="InterPro"/>
</dbReference>
<evidence type="ECO:0008006" key="11">
    <source>
        <dbReference type="Google" id="ProtNLM"/>
    </source>
</evidence>
<reference evidence="9" key="1">
    <citation type="submission" date="2021-01" db="EMBL/GenBank/DDBJ databases">
        <authorList>
            <person name="Kaushik A."/>
        </authorList>
    </citation>
    <scope>NUCLEOTIDE SEQUENCE</scope>
    <source>
        <strain evidence="9">AG1-1B</strain>
    </source>
</reference>
<comment type="pathway">
    <text evidence="2">Secondary metabolite biosynthesis.</text>
</comment>
<comment type="caution">
    <text evidence="9">The sequence shown here is derived from an EMBL/GenBank/DDBJ whole genome shotgun (WGS) entry which is preliminary data.</text>
</comment>
<sequence length="1078" mass="119280">MVSPFYLIGHISSCENVFLGTFVRLGPNHISISDPDALEIVYGQGLPKSDFYHAFQNPPKNDIFNTCDRAEHSSERYGLCLAKIVTQRAGKRKRLASVFSAQNVLAFEPRVRGQIQQLCAQWDLRCKEAACGVSGANWSAKDGRAILDICGRRLTLNGIIMRLLIKSHVEISYLAVDVIGDLALGSSFGLIQAQKDSSLSIESVDSSGEPQQGVIEIPIVKTIARGSISALGIAVFPVWAHKFLRYLPWNLVGLFDTLKFIDLATASLHARIKRGPKEIFEDGKRSVDIMDKLLEYEDEGEPLSMDELTAEAMILLIGGSDTTSNTLGCLFYYLAICPEIRQKLQAELDQHVPCKVSEELKNKEILEVSPSDTVVHYEDVKNLPYLNACLKEALRIQSPVATGLPRVVPPGKTITISGQTFTEGCVISVPLYTINHSGIWGNDAAEFRPERWLEDESGSLNKYFQPFSLGPRACIGRNLAHMDLILIAATLARRYEIEATPTTKLVTYEGLLRSTVNCEVMIKHPTSMGKMATNEGSSQIGQYSVALGALALAYYLFPYLLDPYDYRRRFPGPPLAGLTNWWMSNVIQTGHHSEIVQRLHEKYGTFVRLGPNHISVADPDALEIVYGHGLLKSEFYSTFQMGPKTDLFNTRDKTEHSKKRKRVANIFSAQNSLAFEPRIRSHIRQLCAQWDMRCKEAARGSSGTNWAAKNGRAVIDVCAQVSYLAFDIIGDLALGSPFGLIQAQKDSSLSIESVDASGDPQRGSLEIPVIETIARGGIPIMAVGVFPSWAHKILMFLPWNLVGLFDRINFFRLVKTSVEARVKRGPREIIEDGRRSVDLIDKLLEVQDDDGNPLSMNELNAEASVLLVAGSDTTSNTLGCLFYYLAIHPEIQQQLQTELDQNVPYDASDEADSKEGLAIPPYNVVVQYDSVKALPYLDACIKEALRLQSTVGTGLPRVVPPGNTITVAGQTFKAGSVISVPSYTTNRSSVWGDDPEEFRPERWLDDNSSSLNKYFVPFSLGPRACIGRNIAYMELMLIAATLVRRYDVAALSTTKLDTSEGLIRSAMHSDVAIKRRKV</sequence>
<evidence type="ECO:0000313" key="10">
    <source>
        <dbReference type="Proteomes" id="UP000663826"/>
    </source>
</evidence>
<keyword evidence="5" id="KW-0479">Metal-binding</keyword>
<evidence type="ECO:0000256" key="5">
    <source>
        <dbReference type="ARBA" id="ARBA00022723"/>
    </source>
</evidence>
<keyword evidence="8" id="KW-0503">Monooxygenase</keyword>
<dbReference type="PROSITE" id="PS00086">
    <property type="entry name" value="CYTOCHROME_P450"/>
    <property type="match status" value="2"/>
</dbReference>
<dbReference type="Proteomes" id="UP000663826">
    <property type="component" value="Unassembled WGS sequence"/>
</dbReference>
<dbReference type="InterPro" id="IPR002401">
    <property type="entry name" value="Cyt_P450_E_grp-I"/>
</dbReference>
<evidence type="ECO:0000256" key="7">
    <source>
        <dbReference type="ARBA" id="ARBA00023004"/>
    </source>
</evidence>
<dbReference type="Pfam" id="PF00067">
    <property type="entry name" value="p450"/>
    <property type="match status" value="2"/>
</dbReference>
<proteinExistence type="inferred from homology"/>
<dbReference type="EMBL" id="CAJMWQ010001447">
    <property type="protein sequence ID" value="CAE6450932.1"/>
    <property type="molecule type" value="Genomic_DNA"/>
</dbReference>
<dbReference type="PANTHER" id="PTHR24305">
    <property type="entry name" value="CYTOCHROME P450"/>
    <property type="match status" value="1"/>
</dbReference>
<name>A0A8H3B9B4_9AGAM</name>
<dbReference type="InterPro" id="IPR001128">
    <property type="entry name" value="Cyt_P450"/>
</dbReference>
<dbReference type="PANTHER" id="PTHR24305:SF29">
    <property type="entry name" value="BENZOATE-PARA-HYDROXYLASE"/>
    <property type="match status" value="1"/>
</dbReference>
<dbReference type="InterPro" id="IPR017972">
    <property type="entry name" value="Cyt_P450_CS"/>
</dbReference>
<dbReference type="CDD" id="cd11061">
    <property type="entry name" value="CYP67-like"/>
    <property type="match status" value="1"/>
</dbReference>
<dbReference type="SUPFAM" id="SSF48264">
    <property type="entry name" value="Cytochrome P450"/>
    <property type="match status" value="2"/>
</dbReference>
<organism evidence="9 10">
    <name type="scientific">Rhizoctonia solani</name>
    <dbReference type="NCBI Taxonomy" id="456999"/>
    <lineage>
        <taxon>Eukaryota</taxon>
        <taxon>Fungi</taxon>
        <taxon>Dikarya</taxon>
        <taxon>Basidiomycota</taxon>
        <taxon>Agaricomycotina</taxon>
        <taxon>Agaricomycetes</taxon>
        <taxon>Cantharellales</taxon>
        <taxon>Ceratobasidiaceae</taxon>
        <taxon>Rhizoctonia</taxon>
    </lineage>
</organism>